<evidence type="ECO:0000313" key="1">
    <source>
        <dbReference type="EMBL" id="KAK6173037.1"/>
    </source>
</evidence>
<dbReference type="EMBL" id="JAZGQO010000011">
    <property type="protein sequence ID" value="KAK6173037.1"/>
    <property type="molecule type" value="Genomic_DNA"/>
</dbReference>
<dbReference type="GO" id="GO:0008270">
    <property type="term" value="F:zinc ion binding"/>
    <property type="evidence" value="ECO:0007669"/>
    <property type="project" value="UniProtKB-KW"/>
</dbReference>
<dbReference type="InterPro" id="IPR050952">
    <property type="entry name" value="TRIM-NHL_E3_ligases"/>
</dbReference>
<dbReference type="PANTHER" id="PTHR24104:SF25">
    <property type="entry name" value="PROTEIN LIN-41"/>
    <property type="match status" value="1"/>
</dbReference>
<comment type="caution">
    <text evidence="1">The sequence shown here is derived from an EMBL/GenBank/DDBJ whole genome shotgun (WGS) entry which is preliminary data.</text>
</comment>
<name>A0AAN8P8D4_PATCE</name>
<sequence>MMSLVKRGSLCSCFKDPSTAYVAMEYETKAKLEKCFSMNLQGDDDDCGSVGVLLLPVGGRETMVVLDSHNECIKTFSLGDGELISNRYKLDDKPSSITKVSDDKIAVSFFESKKLSFYSLSLGLTLEKSLETEKQYYSLACINKDKFVASAVWDNPVTVDFLEIKDDVKIVKSVSSFEGKSIFTCPENISVTSKGIVLISDHGKKSLVCMDQDGTVKFNWHPECHHEFEVPLGVTSDRDGYIYIVDQSRCLVEKLSNDGKFLGHILTEQDGLENPVTVGFDERGQLYISQENGDLKIFTLFG</sequence>
<dbReference type="GO" id="GO:0000209">
    <property type="term" value="P:protein polyubiquitination"/>
    <property type="evidence" value="ECO:0007669"/>
    <property type="project" value="TreeGrafter"/>
</dbReference>
<keyword evidence="2" id="KW-1185">Reference proteome</keyword>
<organism evidence="1 2">
    <name type="scientific">Patella caerulea</name>
    <name type="common">Rayed Mediterranean limpet</name>
    <dbReference type="NCBI Taxonomy" id="87958"/>
    <lineage>
        <taxon>Eukaryota</taxon>
        <taxon>Metazoa</taxon>
        <taxon>Spiralia</taxon>
        <taxon>Lophotrochozoa</taxon>
        <taxon>Mollusca</taxon>
        <taxon>Gastropoda</taxon>
        <taxon>Patellogastropoda</taxon>
        <taxon>Patelloidea</taxon>
        <taxon>Patellidae</taxon>
        <taxon>Patella</taxon>
    </lineage>
</organism>
<proteinExistence type="predicted"/>
<dbReference type="GO" id="GO:0043161">
    <property type="term" value="P:proteasome-mediated ubiquitin-dependent protein catabolic process"/>
    <property type="evidence" value="ECO:0007669"/>
    <property type="project" value="TreeGrafter"/>
</dbReference>
<dbReference type="PANTHER" id="PTHR24104">
    <property type="entry name" value="E3 UBIQUITIN-PROTEIN LIGASE NHLRC1-RELATED"/>
    <property type="match status" value="1"/>
</dbReference>
<dbReference type="AlphaFoldDB" id="A0AAN8P8D4"/>
<dbReference type="SUPFAM" id="SSF101898">
    <property type="entry name" value="NHL repeat"/>
    <property type="match status" value="1"/>
</dbReference>
<gene>
    <name evidence="1" type="ORF">SNE40_016573</name>
</gene>
<reference evidence="1 2" key="1">
    <citation type="submission" date="2024-01" db="EMBL/GenBank/DDBJ databases">
        <title>The genome of the rayed Mediterranean limpet Patella caerulea (Linnaeus, 1758).</title>
        <authorList>
            <person name="Anh-Thu Weber A."/>
            <person name="Halstead-Nussloch G."/>
        </authorList>
    </citation>
    <scope>NUCLEOTIDE SEQUENCE [LARGE SCALE GENOMIC DNA]</scope>
    <source>
        <strain evidence="1">AATW-2023a</strain>
        <tissue evidence="1">Whole specimen</tissue>
    </source>
</reference>
<dbReference type="Proteomes" id="UP001347796">
    <property type="component" value="Unassembled WGS sequence"/>
</dbReference>
<protein>
    <submittedName>
        <fullName evidence="1">Uncharacterized protein</fullName>
    </submittedName>
</protein>
<dbReference type="Gene3D" id="2.120.10.30">
    <property type="entry name" value="TolB, C-terminal domain"/>
    <property type="match status" value="1"/>
</dbReference>
<dbReference type="GO" id="GO:0061630">
    <property type="term" value="F:ubiquitin protein ligase activity"/>
    <property type="evidence" value="ECO:0007669"/>
    <property type="project" value="TreeGrafter"/>
</dbReference>
<accession>A0AAN8P8D4</accession>
<evidence type="ECO:0000313" key="2">
    <source>
        <dbReference type="Proteomes" id="UP001347796"/>
    </source>
</evidence>
<dbReference type="InterPro" id="IPR011042">
    <property type="entry name" value="6-blade_b-propeller_TolB-like"/>
</dbReference>